<dbReference type="Proteomes" id="UP000035199">
    <property type="component" value="Chromosome"/>
</dbReference>
<evidence type="ECO:0000256" key="1">
    <source>
        <dbReference type="SAM" id="Coils"/>
    </source>
</evidence>
<feature type="domain" description="AAA+ ATPase" evidence="2">
    <location>
        <begin position="37"/>
        <end position="182"/>
    </location>
</feature>
<accession>A0A0G3GTU9</accession>
<keyword evidence="1" id="KW-0175">Coiled coil</keyword>
<gene>
    <name evidence="3" type="ORF">CMUST_01015</name>
</gene>
<dbReference type="PANTHER" id="PTHR11669">
    <property type="entry name" value="REPLICATION FACTOR C / DNA POLYMERASE III GAMMA-TAU SUBUNIT"/>
    <property type="match status" value="1"/>
</dbReference>
<keyword evidence="3" id="KW-0808">Transferase</keyword>
<evidence type="ECO:0000313" key="4">
    <source>
        <dbReference type="Proteomes" id="UP000035199"/>
    </source>
</evidence>
<keyword evidence="3" id="KW-0548">Nucleotidyltransferase</keyword>
<dbReference type="Gene3D" id="3.40.50.300">
    <property type="entry name" value="P-loop containing nucleotide triphosphate hydrolases"/>
    <property type="match status" value="1"/>
</dbReference>
<dbReference type="GO" id="GO:0003887">
    <property type="term" value="F:DNA-directed DNA polymerase activity"/>
    <property type="evidence" value="ECO:0007669"/>
    <property type="project" value="UniProtKB-EC"/>
</dbReference>
<dbReference type="EC" id="2.7.7.7" evidence="3"/>
<dbReference type="InterPro" id="IPR003593">
    <property type="entry name" value="AAA+_ATPase"/>
</dbReference>
<dbReference type="PATRIC" id="fig|571915.4.peg.209"/>
<dbReference type="SUPFAM" id="SSF52540">
    <property type="entry name" value="P-loop containing nucleoside triphosphate hydrolases"/>
    <property type="match status" value="1"/>
</dbReference>
<organism evidence="3 4">
    <name type="scientific">Corynebacterium mustelae</name>
    <dbReference type="NCBI Taxonomy" id="571915"/>
    <lineage>
        <taxon>Bacteria</taxon>
        <taxon>Bacillati</taxon>
        <taxon>Actinomycetota</taxon>
        <taxon>Actinomycetes</taxon>
        <taxon>Mycobacteriales</taxon>
        <taxon>Corynebacteriaceae</taxon>
        <taxon>Corynebacterium</taxon>
    </lineage>
</organism>
<evidence type="ECO:0000259" key="2">
    <source>
        <dbReference type="SMART" id="SM00382"/>
    </source>
</evidence>
<proteinExistence type="predicted"/>
<reference evidence="4" key="2">
    <citation type="submission" date="2015-05" db="EMBL/GenBank/DDBJ databases">
        <title>Complete genome sequence of Corynebacterium mustelae DSM 45274, isolated from various tissues of a male ferret with lethal sepsis.</title>
        <authorList>
            <person name="Ruckert C."/>
            <person name="Albersmeier A."/>
            <person name="Winkler A."/>
            <person name="Tauch A."/>
        </authorList>
    </citation>
    <scope>NUCLEOTIDE SEQUENCE [LARGE SCALE GENOMIC DNA]</scope>
    <source>
        <strain evidence="4">DSM 45274</strain>
    </source>
</reference>
<name>A0A0G3GTU9_9CORY</name>
<sequence>MGVSTDIFTRMGIAPQVATTLRTAAQAARTGVGGSAMTHAWLFTGPPGSGRSTAAVAFAAALECTHQSIVGCGECEQCQKTQAGAHTDVVHIAPRELSIGVEAMRIGVVTPAAMLPTVGKWRIVILDNADRLTNEAANTLLKTVEEPPAHTVIMLCAPSTDPTDIIPTLLSRSRHVYVPQPSIDEVAAILMRESDISENVAKLAAAASGNHIGRARHLAHHKESQIRRANILNLAELIFHGSEAFQAVGTLVKNATEEAKSMLAEENEKELEKLRTALGMGARGKGAQKALKGTTTQLKELEKQQALRETRARRDTLDMQLVDLMGLYRDALMRATGAEVSAIHPDMAPLAEELAKIGPENLLICVEAIQQCRSDINKNVRPEAAMDAMVGRIRKACNTR</sequence>
<feature type="coiled-coil region" evidence="1">
    <location>
        <begin position="252"/>
        <end position="304"/>
    </location>
</feature>
<keyword evidence="4" id="KW-1185">Reference proteome</keyword>
<dbReference type="InterPro" id="IPR050238">
    <property type="entry name" value="DNA_Rep/Repair_Clamp_Loader"/>
</dbReference>
<dbReference type="KEGG" id="cmv:CMUST_01015"/>
<dbReference type="InterPro" id="IPR004622">
    <property type="entry name" value="DNA_pol_HolB"/>
</dbReference>
<dbReference type="PANTHER" id="PTHR11669:SF8">
    <property type="entry name" value="DNA POLYMERASE III SUBUNIT DELTA"/>
    <property type="match status" value="1"/>
</dbReference>
<dbReference type="EMBL" id="CP011542">
    <property type="protein sequence ID" value="AKK04554.1"/>
    <property type="molecule type" value="Genomic_DNA"/>
</dbReference>
<dbReference type="NCBIfam" id="TIGR00678">
    <property type="entry name" value="holB"/>
    <property type="match status" value="1"/>
</dbReference>
<evidence type="ECO:0000313" key="3">
    <source>
        <dbReference type="EMBL" id="AKK04554.1"/>
    </source>
</evidence>
<dbReference type="Pfam" id="PF13177">
    <property type="entry name" value="DNA_pol3_delta2"/>
    <property type="match status" value="1"/>
</dbReference>
<dbReference type="AlphaFoldDB" id="A0A0G3GTU9"/>
<dbReference type="GO" id="GO:0008408">
    <property type="term" value="F:3'-5' exonuclease activity"/>
    <property type="evidence" value="ECO:0007669"/>
    <property type="project" value="InterPro"/>
</dbReference>
<protein>
    <submittedName>
        <fullName evidence="3">DNA polymerase III, delta' subunit</fullName>
        <ecNumber evidence="3">2.7.7.7</ecNumber>
    </submittedName>
</protein>
<dbReference type="NCBIfam" id="NF005926">
    <property type="entry name" value="PRK07940.1"/>
    <property type="match status" value="1"/>
</dbReference>
<dbReference type="InterPro" id="IPR027417">
    <property type="entry name" value="P-loop_NTPase"/>
</dbReference>
<dbReference type="SMART" id="SM00382">
    <property type="entry name" value="AAA"/>
    <property type="match status" value="1"/>
</dbReference>
<dbReference type="GO" id="GO:0006261">
    <property type="term" value="P:DNA-templated DNA replication"/>
    <property type="evidence" value="ECO:0007669"/>
    <property type="project" value="TreeGrafter"/>
</dbReference>
<dbReference type="STRING" id="571915.CMUST_01015"/>
<reference evidence="3 4" key="1">
    <citation type="journal article" date="2015" name="Genome Announc.">
        <title>Complete Genome Sequence of the Type Strain Corynebacterium mustelae DSM 45274, Isolated from Various Tissues of a Male Ferret with Lethal Sepsis.</title>
        <authorList>
            <person name="Ruckert C."/>
            <person name="Eimer J."/>
            <person name="Winkler A."/>
            <person name="Tauch A."/>
        </authorList>
    </citation>
    <scope>NUCLEOTIDE SEQUENCE [LARGE SCALE GENOMIC DNA]</scope>
    <source>
        <strain evidence="3 4">DSM 45274</strain>
    </source>
</reference>